<evidence type="ECO:0000256" key="7">
    <source>
        <dbReference type="ARBA" id="ARBA00022801"/>
    </source>
</evidence>
<keyword evidence="6" id="KW-0732">Signal</keyword>
<dbReference type="Pfam" id="PF01522">
    <property type="entry name" value="Polysacc_deac_1"/>
    <property type="match status" value="1"/>
</dbReference>
<keyword evidence="4" id="KW-0325">Glycoprotein</keyword>
<sequence>MVDRHSRAYPIELISFNINATKAIFSPPQILSRICLLRIVTLPIVPLRSKNYTFLFDSPVFRVSNMMFSHLISFLALLGTAHIAVAAPMPDPSAEPEIELLRRQGLANVYSSCTVPNTVAITFDDGPYNYNWDLVDTLNNNGVKATFFVNGNNWRCIYDDDMVAALRHAYDSGHLIASHTWAHLNLAEQSWDKIHDEMWKVELALSRIIGVEPAWMRPPYGSYNDLVRSASAIRNQNLVIWDFDSGDSTGASADESKGNYWNIANSRPDTILTLNHETYASTVYDVIPYAISQLQSKGYNLVTVAECLGQPAYHSVFGRGEKDSSWVC</sequence>
<keyword evidence="14" id="KW-1185">Reference proteome</keyword>
<evidence type="ECO:0000256" key="4">
    <source>
        <dbReference type="ARBA" id="ARBA00022622"/>
    </source>
</evidence>
<dbReference type="GO" id="GO:0005886">
    <property type="term" value="C:plasma membrane"/>
    <property type="evidence" value="ECO:0007669"/>
    <property type="project" value="UniProtKB-SubCell"/>
</dbReference>
<protein>
    <submittedName>
        <fullName evidence="13">Glycoside hydrolase/deacetylase</fullName>
    </submittedName>
</protein>
<keyword evidence="9" id="KW-0119">Carbohydrate metabolism</keyword>
<evidence type="ECO:0000256" key="3">
    <source>
        <dbReference type="ARBA" id="ARBA00022475"/>
    </source>
</evidence>
<evidence type="ECO:0000256" key="1">
    <source>
        <dbReference type="ARBA" id="ARBA00001941"/>
    </source>
</evidence>
<dbReference type="CDD" id="cd10951">
    <property type="entry name" value="CE4_ClCDA_like"/>
    <property type="match status" value="1"/>
</dbReference>
<dbReference type="GO" id="GO:0071555">
    <property type="term" value="P:cell wall organization"/>
    <property type="evidence" value="ECO:0007669"/>
    <property type="project" value="UniProtKB-KW"/>
</dbReference>
<dbReference type="AlphaFoldDB" id="A0A9Q5I4M2"/>
<keyword evidence="8" id="KW-0472">Membrane</keyword>
<evidence type="ECO:0000313" key="13">
    <source>
        <dbReference type="EMBL" id="OCB91676.1"/>
    </source>
</evidence>
<dbReference type="OrthoDB" id="2125469at2759"/>
<name>A0A9Q5I4M2_SANBA</name>
<evidence type="ECO:0000256" key="6">
    <source>
        <dbReference type="ARBA" id="ARBA00022729"/>
    </source>
</evidence>
<comment type="cofactor">
    <cofactor evidence="1">
        <name>Co(2+)</name>
        <dbReference type="ChEBI" id="CHEBI:48828"/>
    </cofactor>
</comment>
<feature type="domain" description="NodB homology" evidence="12">
    <location>
        <begin position="117"/>
        <end position="302"/>
    </location>
</feature>
<evidence type="ECO:0000256" key="10">
    <source>
        <dbReference type="ARBA" id="ARBA00023288"/>
    </source>
</evidence>
<dbReference type="PROSITE" id="PS51677">
    <property type="entry name" value="NODB"/>
    <property type="match status" value="1"/>
</dbReference>
<accession>A0A9Q5I4M2</accession>
<dbReference type="GO" id="GO:0098552">
    <property type="term" value="C:side of membrane"/>
    <property type="evidence" value="ECO:0007669"/>
    <property type="project" value="UniProtKB-KW"/>
</dbReference>
<evidence type="ECO:0000256" key="9">
    <source>
        <dbReference type="ARBA" id="ARBA00023277"/>
    </source>
</evidence>
<dbReference type="GO" id="GO:0005975">
    <property type="term" value="P:carbohydrate metabolic process"/>
    <property type="evidence" value="ECO:0007669"/>
    <property type="project" value="InterPro"/>
</dbReference>
<keyword evidence="10" id="KW-0449">Lipoprotein</keyword>
<evidence type="ECO:0000256" key="2">
    <source>
        <dbReference type="ARBA" id="ARBA00004609"/>
    </source>
</evidence>
<dbReference type="EMBL" id="LNZH02000073">
    <property type="protein sequence ID" value="OCB91676.1"/>
    <property type="molecule type" value="Genomic_DNA"/>
</dbReference>
<dbReference type="PANTHER" id="PTHR46471">
    <property type="entry name" value="CHITIN DEACETYLASE"/>
    <property type="match status" value="1"/>
</dbReference>
<keyword evidence="7 13" id="KW-0378">Hydrolase</keyword>
<evidence type="ECO:0000256" key="5">
    <source>
        <dbReference type="ARBA" id="ARBA00022723"/>
    </source>
</evidence>
<dbReference type="GO" id="GO:0046872">
    <property type="term" value="F:metal ion binding"/>
    <property type="evidence" value="ECO:0007669"/>
    <property type="project" value="UniProtKB-KW"/>
</dbReference>
<comment type="caution">
    <text evidence="13">The sequence shown here is derived from an EMBL/GenBank/DDBJ whole genome shotgun (WGS) entry which is preliminary data.</text>
</comment>
<organism evidence="13 14">
    <name type="scientific">Sanghuangporus baumii</name>
    <name type="common">Phellinus baumii</name>
    <dbReference type="NCBI Taxonomy" id="108892"/>
    <lineage>
        <taxon>Eukaryota</taxon>
        <taxon>Fungi</taxon>
        <taxon>Dikarya</taxon>
        <taxon>Basidiomycota</taxon>
        <taxon>Agaricomycotina</taxon>
        <taxon>Agaricomycetes</taxon>
        <taxon>Hymenochaetales</taxon>
        <taxon>Hymenochaetaceae</taxon>
        <taxon>Sanghuangporus</taxon>
    </lineage>
</organism>
<dbReference type="PANTHER" id="PTHR46471:SF2">
    <property type="entry name" value="CHITIN DEACETYLASE-RELATED"/>
    <property type="match status" value="1"/>
</dbReference>
<dbReference type="InterPro" id="IPR002509">
    <property type="entry name" value="NODB_dom"/>
</dbReference>
<keyword evidence="5" id="KW-0479">Metal-binding</keyword>
<reference evidence="13" key="1">
    <citation type="submission" date="2016-06" db="EMBL/GenBank/DDBJ databases">
        <title>Draft Genome sequence of the fungus Inonotus baumii.</title>
        <authorList>
            <person name="Zhu H."/>
            <person name="Lin W."/>
        </authorList>
    </citation>
    <scope>NUCLEOTIDE SEQUENCE</scope>
    <source>
        <strain evidence="13">821</strain>
    </source>
</reference>
<gene>
    <name evidence="13" type="ORF">A7U60_g1073</name>
</gene>
<dbReference type="GO" id="GO:0016810">
    <property type="term" value="F:hydrolase activity, acting on carbon-nitrogen (but not peptide) bonds"/>
    <property type="evidence" value="ECO:0007669"/>
    <property type="project" value="InterPro"/>
</dbReference>
<proteinExistence type="predicted"/>
<evidence type="ECO:0000259" key="12">
    <source>
        <dbReference type="PROSITE" id="PS51677"/>
    </source>
</evidence>
<evidence type="ECO:0000256" key="8">
    <source>
        <dbReference type="ARBA" id="ARBA00023136"/>
    </source>
</evidence>
<evidence type="ECO:0000313" key="14">
    <source>
        <dbReference type="Proteomes" id="UP000757232"/>
    </source>
</evidence>
<dbReference type="Gene3D" id="3.20.20.370">
    <property type="entry name" value="Glycoside hydrolase/deacetylase"/>
    <property type="match status" value="1"/>
</dbReference>
<keyword evidence="3" id="KW-1003">Cell membrane</keyword>
<evidence type="ECO:0000256" key="11">
    <source>
        <dbReference type="ARBA" id="ARBA00023316"/>
    </source>
</evidence>
<keyword evidence="11" id="KW-0961">Cell wall biogenesis/degradation</keyword>
<keyword evidence="4" id="KW-0336">GPI-anchor</keyword>
<dbReference type="InterPro" id="IPR011330">
    <property type="entry name" value="Glyco_hydro/deAcase_b/a-brl"/>
</dbReference>
<comment type="subcellular location">
    <subcellularLocation>
        <location evidence="2">Cell membrane</location>
        <topology evidence="2">Lipid-anchor</topology>
        <topology evidence="2">GPI-anchor</topology>
    </subcellularLocation>
</comment>
<dbReference type="SUPFAM" id="SSF88713">
    <property type="entry name" value="Glycoside hydrolase/deacetylase"/>
    <property type="match status" value="1"/>
</dbReference>
<dbReference type="Proteomes" id="UP000757232">
    <property type="component" value="Unassembled WGS sequence"/>
</dbReference>